<feature type="region of interest" description="Disordered" evidence="1">
    <location>
        <begin position="285"/>
        <end position="305"/>
    </location>
</feature>
<evidence type="ECO:0000256" key="1">
    <source>
        <dbReference type="SAM" id="MobiDB-lite"/>
    </source>
</evidence>
<dbReference type="PANTHER" id="PTHR33018">
    <property type="entry name" value="OS10G0338966 PROTEIN-RELATED"/>
    <property type="match status" value="1"/>
</dbReference>
<proteinExistence type="predicted"/>
<dbReference type="AlphaFoldDB" id="A0A835HGS0"/>
<reference evidence="2 3" key="1">
    <citation type="submission" date="2020-10" db="EMBL/GenBank/DDBJ databases">
        <title>The Coptis chinensis genome and diversification of protoberbering-type alkaloids.</title>
        <authorList>
            <person name="Wang B."/>
            <person name="Shu S."/>
            <person name="Song C."/>
            <person name="Liu Y."/>
        </authorList>
    </citation>
    <scope>NUCLEOTIDE SEQUENCE [LARGE SCALE GENOMIC DNA]</scope>
    <source>
        <strain evidence="2">HL-2020</strain>
        <tissue evidence="2">Leaf</tissue>
    </source>
</reference>
<feature type="compositionally biased region" description="Basic and acidic residues" evidence="1">
    <location>
        <begin position="8"/>
        <end position="22"/>
    </location>
</feature>
<evidence type="ECO:0000313" key="3">
    <source>
        <dbReference type="Proteomes" id="UP000631114"/>
    </source>
</evidence>
<sequence length="338" mass="38190">MLMSEEQSSEHEHEHEHEHEPEPEPEAPPPVRIEVHFNVDGKAVGPNAAKYASRLGKLTRQHCPPHYSEWTLVPVEAINLLWNGILVKRKRNRKSGVKKEEWDLFVDMESTELAYLRRERGKENREMMKNPHMTGRRGSTRTVEEMVANDPANPPSRTDIFVVTHTRKNGTFVSEEVRQKMIKINEIVARDPSSKHKDLDHDPVAEVFGKDGRGRVLGLGSGVSKTTLMAAAPYKRKAEEAERSKVEFQSQIDDLKQQVIDGKRTQMEIQSQVNAMLAMQGINEGAPTRISTNSPSNQGRRETKPPFHCALLAWMRLSSQIPSPWPSGSSDPPKGYSV</sequence>
<keyword evidence="3" id="KW-1185">Reference proteome</keyword>
<dbReference type="InterPro" id="IPR004252">
    <property type="entry name" value="Probable_transposase_24"/>
</dbReference>
<protein>
    <recommendedName>
        <fullName evidence="4">Transposase</fullName>
    </recommendedName>
</protein>
<name>A0A835HGS0_9MAGN</name>
<gene>
    <name evidence="2" type="ORF">IFM89_024111</name>
</gene>
<dbReference type="PANTHER" id="PTHR33018:SF34">
    <property type="entry name" value="OS02G0472350 PROTEIN"/>
    <property type="match status" value="1"/>
</dbReference>
<dbReference type="Proteomes" id="UP000631114">
    <property type="component" value="Unassembled WGS sequence"/>
</dbReference>
<comment type="caution">
    <text evidence="2">The sequence shown here is derived from an EMBL/GenBank/DDBJ whole genome shotgun (WGS) entry which is preliminary data.</text>
</comment>
<evidence type="ECO:0008006" key="4">
    <source>
        <dbReference type="Google" id="ProtNLM"/>
    </source>
</evidence>
<feature type="compositionally biased region" description="Polar residues" evidence="1">
    <location>
        <begin position="289"/>
        <end position="298"/>
    </location>
</feature>
<evidence type="ECO:0000313" key="2">
    <source>
        <dbReference type="EMBL" id="KAF9598077.1"/>
    </source>
</evidence>
<dbReference type="EMBL" id="JADFTS010000007">
    <property type="protein sequence ID" value="KAF9598077.1"/>
    <property type="molecule type" value="Genomic_DNA"/>
</dbReference>
<accession>A0A835HGS0</accession>
<organism evidence="2 3">
    <name type="scientific">Coptis chinensis</name>
    <dbReference type="NCBI Taxonomy" id="261450"/>
    <lineage>
        <taxon>Eukaryota</taxon>
        <taxon>Viridiplantae</taxon>
        <taxon>Streptophyta</taxon>
        <taxon>Embryophyta</taxon>
        <taxon>Tracheophyta</taxon>
        <taxon>Spermatophyta</taxon>
        <taxon>Magnoliopsida</taxon>
        <taxon>Ranunculales</taxon>
        <taxon>Ranunculaceae</taxon>
        <taxon>Coptidoideae</taxon>
        <taxon>Coptis</taxon>
    </lineage>
</organism>
<dbReference type="Pfam" id="PF03004">
    <property type="entry name" value="Transposase_24"/>
    <property type="match status" value="1"/>
</dbReference>
<feature type="region of interest" description="Disordered" evidence="1">
    <location>
        <begin position="1"/>
        <end position="30"/>
    </location>
</feature>